<reference evidence="2" key="2">
    <citation type="journal article" date="2014" name="ISME J.">
        <title>Microbial stratification in low pH oxic and suboxic macroscopic growths along an acid mine drainage.</title>
        <authorList>
            <person name="Mendez-Garcia C."/>
            <person name="Mesa V."/>
            <person name="Sprenger R.R."/>
            <person name="Richter M."/>
            <person name="Diez M.S."/>
            <person name="Solano J."/>
            <person name="Bargiela R."/>
            <person name="Golyshina O.V."/>
            <person name="Manteca A."/>
            <person name="Ramos J.L."/>
            <person name="Gallego J.R."/>
            <person name="Llorente I."/>
            <person name="Martins Dos Santos V.A."/>
            <person name="Jensen O.N."/>
            <person name="Pelaez A.I."/>
            <person name="Sanchez J."/>
            <person name="Ferrer M."/>
        </authorList>
    </citation>
    <scope>NUCLEOTIDE SEQUENCE</scope>
</reference>
<dbReference type="GO" id="GO:0032259">
    <property type="term" value="P:methylation"/>
    <property type="evidence" value="ECO:0007669"/>
    <property type="project" value="UniProtKB-KW"/>
</dbReference>
<comment type="caution">
    <text evidence="2">The sequence shown here is derived from an EMBL/GenBank/DDBJ whole genome shotgun (WGS) entry which is preliminary data.</text>
</comment>
<dbReference type="AlphaFoldDB" id="T1BE41"/>
<evidence type="ECO:0000313" key="2">
    <source>
        <dbReference type="EMBL" id="EQD51344.1"/>
    </source>
</evidence>
<keyword evidence="2" id="KW-0489">Methyltransferase</keyword>
<proteinExistence type="predicted"/>
<dbReference type="EMBL" id="AUZY01007146">
    <property type="protein sequence ID" value="EQD51344.1"/>
    <property type="molecule type" value="Genomic_DNA"/>
</dbReference>
<dbReference type="Pfam" id="PF12323">
    <property type="entry name" value="HTH_OrfB_IS605"/>
    <property type="match status" value="1"/>
</dbReference>
<evidence type="ECO:0000259" key="1">
    <source>
        <dbReference type="Pfam" id="PF12323"/>
    </source>
</evidence>
<sequence length="150" mass="17786">MAIRERLYPDQESAPMMVKHCADARFVWNLGLEQRNLWRRGMKSISVYDQKRSLTEARNTTDWLGERSSVIQQQTLFDLDRAFRNWWKNPSHFRRPTWRKVGLNEGFNVRDLSVRRMKHPGVRSRSQKLVECAFASRVNGATLRPRARRG</sequence>
<keyword evidence="2" id="KW-0808">Transferase</keyword>
<feature type="domain" description="Transposase putative helix-turn-helix" evidence="1">
    <location>
        <begin position="2"/>
        <end position="38"/>
    </location>
</feature>
<organism evidence="2">
    <name type="scientific">mine drainage metagenome</name>
    <dbReference type="NCBI Taxonomy" id="410659"/>
    <lineage>
        <taxon>unclassified sequences</taxon>
        <taxon>metagenomes</taxon>
        <taxon>ecological metagenomes</taxon>
    </lineage>
</organism>
<accession>T1BE41</accession>
<protein>
    <submittedName>
        <fullName evidence="2">DNA (Cytosine-5-)-methyltransferase</fullName>
    </submittedName>
</protein>
<dbReference type="InterPro" id="IPR021027">
    <property type="entry name" value="Transposase_put_HTH"/>
</dbReference>
<gene>
    <name evidence="2" type="ORF">B1B_11047</name>
</gene>
<dbReference type="GO" id="GO:0008168">
    <property type="term" value="F:methyltransferase activity"/>
    <property type="evidence" value="ECO:0007669"/>
    <property type="project" value="UniProtKB-KW"/>
</dbReference>
<reference evidence="2" key="1">
    <citation type="submission" date="2013-08" db="EMBL/GenBank/DDBJ databases">
        <authorList>
            <person name="Mendez C."/>
            <person name="Richter M."/>
            <person name="Ferrer M."/>
            <person name="Sanchez J."/>
        </authorList>
    </citation>
    <scope>NUCLEOTIDE SEQUENCE</scope>
</reference>
<name>T1BE41_9ZZZZ</name>